<dbReference type="InterPro" id="IPR036770">
    <property type="entry name" value="Ankyrin_rpt-contain_sf"/>
</dbReference>
<dbReference type="PANTHER" id="PTHR24117:SF9">
    <property type="entry name" value="BCL-6 COREPRESSOR PCGF1 BINDING DOMAIN-CONTAINING PROTEIN"/>
    <property type="match status" value="1"/>
</dbReference>
<dbReference type="STRING" id="400727.A0A2T7NC46"/>
<dbReference type="SUPFAM" id="SSF48403">
    <property type="entry name" value="Ankyrin repeat"/>
    <property type="match status" value="1"/>
</dbReference>
<reference evidence="3 4" key="1">
    <citation type="submission" date="2018-04" db="EMBL/GenBank/DDBJ databases">
        <title>The genome of golden apple snail Pomacea canaliculata provides insight into stress tolerance and invasive adaptation.</title>
        <authorList>
            <person name="Liu C."/>
            <person name="Liu B."/>
            <person name="Ren Y."/>
            <person name="Zhang Y."/>
            <person name="Wang H."/>
            <person name="Li S."/>
            <person name="Jiang F."/>
            <person name="Yin L."/>
            <person name="Zhang G."/>
            <person name="Qian W."/>
            <person name="Fan W."/>
        </authorList>
    </citation>
    <scope>NUCLEOTIDE SEQUENCE [LARGE SCALE GENOMIC DNA]</scope>
    <source>
        <strain evidence="3">SZHN2017</strain>
        <tissue evidence="3">Muscle</tissue>
    </source>
</reference>
<dbReference type="Proteomes" id="UP000245119">
    <property type="component" value="Linkage Group LG14"/>
</dbReference>
<evidence type="ECO:0000256" key="1">
    <source>
        <dbReference type="ARBA" id="ARBA00034703"/>
    </source>
</evidence>
<proteinExistence type="inferred from homology"/>
<protein>
    <submittedName>
        <fullName evidence="3">Uncharacterized protein</fullName>
    </submittedName>
</protein>
<keyword evidence="2" id="KW-0040">ANK repeat</keyword>
<feature type="repeat" description="ANK" evidence="2">
    <location>
        <begin position="16"/>
        <end position="44"/>
    </location>
</feature>
<organism evidence="3 4">
    <name type="scientific">Pomacea canaliculata</name>
    <name type="common">Golden apple snail</name>
    <dbReference type="NCBI Taxonomy" id="400727"/>
    <lineage>
        <taxon>Eukaryota</taxon>
        <taxon>Metazoa</taxon>
        <taxon>Spiralia</taxon>
        <taxon>Lophotrochozoa</taxon>
        <taxon>Mollusca</taxon>
        <taxon>Gastropoda</taxon>
        <taxon>Caenogastropoda</taxon>
        <taxon>Architaenioglossa</taxon>
        <taxon>Ampullarioidea</taxon>
        <taxon>Ampullariidae</taxon>
        <taxon>Pomacea</taxon>
    </lineage>
</organism>
<dbReference type="PANTHER" id="PTHR24117">
    <property type="entry name" value="AGAP007537-PB"/>
    <property type="match status" value="1"/>
</dbReference>
<dbReference type="SMART" id="SM00248">
    <property type="entry name" value="ANK"/>
    <property type="match status" value="1"/>
</dbReference>
<gene>
    <name evidence="3" type="ORF">C0Q70_21289</name>
</gene>
<dbReference type="GO" id="GO:0000122">
    <property type="term" value="P:negative regulation of transcription by RNA polymerase II"/>
    <property type="evidence" value="ECO:0007669"/>
    <property type="project" value="TreeGrafter"/>
</dbReference>
<dbReference type="Gene3D" id="1.25.40.20">
    <property type="entry name" value="Ankyrin repeat-containing domain"/>
    <property type="match status" value="1"/>
</dbReference>
<dbReference type="OrthoDB" id="3666223at2759"/>
<dbReference type="Pfam" id="PF00023">
    <property type="entry name" value="Ank"/>
    <property type="match status" value="1"/>
</dbReference>
<evidence type="ECO:0000256" key="2">
    <source>
        <dbReference type="PROSITE-ProRule" id="PRU00023"/>
    </source>
</evidence>
<dbReference type="AlphaFoldDB" id="A0A2T7NC46"/>
<keyword evidence="4" id="KW-1185">Reference proteome</keyword>
<dbReference type="InterPro" id="IPR047144">
    <property type="entry name" value="BCOR-like"/>
</dbReference>
<dbReference type="GO" id="GO:0003714">
    <property type="term" value="F:transcription corepressor activity"/>
    <property type="evidence" value="ECO:0007669"/>
    <property type="project" value="TreeGrafter"/>
</dbReference>
<dbReference type="EMBL" id="PZQS01000014">
    <property type="protein sequence ID" value="PVD18738.1"/>
    <property type="molecule type" value="Genomic_DNA"/>
</dbReference>
<dbReference type="PROSITE" id="PS50297">
    <property type="entry name" value="ANK_REP_REGION"/>
    <property type="match status" value="1"/>
</dbReference>
<sequence>MLAFDACCTRDVCCRPLHDAVENDHVQVVRLLLSHGADPLIATYGGKTPLKIARSVPMFDLIKGKTVA</sequence>
<dbReference type="PROSITE" id="PS50088">
    <property type="entry name" value="ANK_REPEAT"/>
    <property type="match status" value="1"/>
</dbReference>
<dbReference type="InterPro" id="IPR002110">
    <property type="entry name" value="Ankyrin_rpt"/>
</dbReference>
<accession>A0A2T7NC46</accession>
<comment type="similarity">
    <text evidence="1">Belongs to the BCOR family.</text>
</comment>
<dbReference type="GO" id="GO:0005634">
    <property type="term" value="C:nucleus"/>
    <property type="evidence" value="ECO:0007669"/>
    <property type="project" value="TreeGrafter"/>
</dbReference>
<evidence type="ECO:0000313" key="3">
    <source>
        <dbReference type="EMBL" id="PVD18738.1"/>
    </source>
</evidence>
<evidence type="ECO:0000313" key="4">
    <source>
        <dbReference type="Proteomes" id="UP000245119"/>
    </source>
</evidence>
<comment type="caution">
    <text evidence="3">The sequence shown here is derived from an EMBL/GenBank/DDBJ whole genome shotgun (WGS) entry which is preliminary data.</text>
</comment>
<name>A0A2T7NC46_POMCA</name>